<organism evidence="12 13">
    <name type="scientific">Oncorhynchus kisutch</name>
    <name type="common">Coho salmon</name>
    <name type="synonym">Salmo kisutch</name>
    <dbReference type="NCBI Taxonomy" id="8019"/>
    <lineage>
        <taxon>Eukaryota</taxon>
        <taxon>Metazoa</taxon>
        <taxon>Chordata</taxon>
        <taxon>Craniata</taxon>
        <taxon>Vertebrata</taxon>
        <taxon>Euteleostomi</taxon>
        <taxon>Actinopterygii</taxon>
        <taxon>Neopterygii</taxon>
        <taxon>Teleostei</taxon>
        <taxon>Protacanthopterygii</taxon>
        <taxon>Salmoniformes</taxon>
        <taxon>Salmonidae</taxon>
        <taxon>Salmoninae</taxon>
        <taxon>Oncorhynchus</taxon>
    </lineage>
</organism>
<dbReference type="GeneTree" id="ENSGT00390000004952"/>
<evidence type="ECO:0000256" key="8">
    <source>
        <dbReference type="ARBA" id="ARBA00074521"/>
    </source>
</evidence>
<dbReference type="PANTHER" id="PTHR13169:SF2">
    <property type="entry name" value="UBIQUITIN-LIKE PROTEIN"/>
    <property type="match status" value="1"/>
</dbReference>
<dbReference type="AlphaFoldDB" id="A0A8C7IH21"/>
<evidence type="ECO:0000256" key="4">
    <source>
        <dbReference type="ARBA" id="ARBA00023136"/>
    </source>
</evidence>
<evidence type="ECO:0000256" key="10">
    <source>
        <dbReference type="SAM" id="Phobius"/>
    </source>
</evidence>
<evidence type="ECO:0000256" key="5">
    <source>
        <dbReference type="ARBA" id="ARBA00023139"/>
    </source>
</evidence>
<dbReference type="FunFam" id="3.10.20.90:FF:000167">
    <property type="entry name" value="Ubiquitin-like 3a"/>
    <property type="match status" value="1"/>
</dbReference>
<feature type="domain" description="Ubiquitin-like" evidence="11">
    <location>
        <begin position="49"/>
        <end position="127"/>
    </location>
</feature>
<evidence type="ECO:0000313" key="13">
    <source>
        <dbReference type="Proteomes" id="UP000694557"/>
    </source>
</evidence>
<proteinExistence type="predicted"/>
<evidence type="ECO:0000256" key="7">
    <source>
        <dbReference type="ARBA" id="ARBA00023289"/>
    </source>
</evidence>
<dbReference type="PROSITE" id="PS50053">
    <property type="entry name" value="UBIQUITIN_2"/>
    <property type="match status" value="1"/>
</dbReference>
<dbReference type="InterPro" id="IPR039540">
    <property type="entry name" value="UBL3-like_ubiquitin_dom"/>
</dbReference>
<evidence type="ECO:0000256" key="1">
    <source>
        <dbReference type="ARBA" id="ARBA00004193"/>
    </source>
</evidence>
<accession>A0A8C7IH21</accession>
<keyword evidence="6" id="KW-0449">Lipoprotein</keyword>
<dbReference type="SUPFAM" id="SSF54236">
    <property type="entry name" value="Ubiquitin-like"/>
    <property type="match status" value="1"/>
</dbReference>
<keyword evidence="10" id="KW-0812">Transmembrane</keyword>
<evidence type="ECO:0000313" key="12">
    <source>
        <dbReference type="Ensembl" id="ENSOKIP00005071639.1"/>
    </source>
</evidence>
<keyword evidence="13" id="KW-1185">Reference proteome</keyword>
<dbReference type="Gene3D" id="3.10.20.90">
    <property type="entry name" value="Phosphatidylinositol 3-kinase Catalytic Subunit, Chain A, domain 1"/>
    <property type="match status" value="1"/>
</dbReference>
<keyword evidence="3" id="KW-0488">Methylation</keyword>
<evidence type="ECO:0000256" key="3">
    <source>
        <dbReference type="ARBA" id="ARBA00022481"/>
    </source>
</evidence>
<dbReference type="InterPro" id="IPR047977">
    <property type="entry name" value="UBL3_Ubl_met"/>
</dbReference>
<gene>
    <name evidence="12" type="primary">LOC109905168</name>
</gene>
<evidence type="ECO:0000256" key="2">
    <source>
        <dbReference type="ARBA" id="ARBA00022475"/>
    </source>
</evidence>
<dbReference type="Proteomes" id="UP000694557">
    <property type="component" value="Unassembled WGS sequence"/>
</dbReference>
<keyword evidence="2" id="KW-1003">Cell membrane</keyword>
<dbReference type="Pfam" id="PF13881">
    <property type="entry name" value="Rad60-SLD_2"/>
    <property type="match status" value="1"/>
</dbReference>
<dbReference type="Ensembl" id="ENSOKIT00005076333.1">
    <property type="protein sequence ID" value="ENSOKIP00005071639.1"/>
    <property type="gene ID" value="ENSOKIG00005030916.1"/>
</dbReference>
<dbReference type="CDD" id="cd17048">
    <property type="entry name" value="Ubl_UBL3"/>
    <property type="match status" value="1"/>
</dbReference>
<feature type="transmembrane region" description="Helical" evidence="10">
    <location>
        <begin position="28"/>
        <end position="47"/>
    </location>
</feature>
<comment type="subcellular location">
    <subcellularLocation>
        <location evidence="1">Cell membrane</location>
        <topology evidence="1">Lipid-anchor</topology>
    </subcellularLocation>
</comment>
<evidence type="ECO:0000259" key="11">
    <source>
        <dbReference type="PROSITE" id="PS50053"/>
    </source>
</evidence>
<keyword evidence="7" id="KW-0636">Prenylation</keyword>
<name>A0A8C7IH21_ONCKI</name>
<keyword evidence="4 10" id="KW-0472">Membrane</keyword>
<protein>
    <recommendedName>
        <fullName evidence="8">Ubiquitin-like protein 3</fullName>
    </recommendedName>
    <alternativeName>
        <fullName evidence="9">Membrane-anchored ubiquitin-fold protein</fullName>
    </alternativeName>
</protein>
<reference evidence="12" key="2">
    <citation type="submission" date="2025-09" db="UniProtKB">
        <authorList>
            <consortium name="Ensembl"/>
        </authorList>
    </citation>
    <scope>IDENTIFICATION</scope>
</reference>
<keyword evidence="10" id="KW-1133">Transmembrane helix</keyword>
<dbReference type="InterPro" id="IPR029071">
    <property type="entry name" value="Ubiquitin-like_domsf"/>
</dbReference>
<sequence>MLPIARRGGSVDCIILKFCGIFVEPCVGLLRCFILAIFFFFFFFFFFQVNLRLILVSGKTQDFIFSPNDSAMDIAKHVFDNWPLGWEEEQVGSASILRLIFQGRFLHGSVTLGALKLPPGRTTVMHLVARETLPEPNSHGQRNREKITESNCCLLL</sequence>
<evidence type="ECO:0000256" key="6">
    <source>
        <dbReference type="ARBA" id="ARBA00023288"/>
    </source>
</evidence>
<evidence type="ECO:0000256" key="9">
    <source>
        <dbReference type="ARBA" id="ARBA00078829"/>
    </source>
</evidence>
<dbReference type="GO" id="GO:0005886">
    <property type="term" value="C:plasma membrane"/>
    <property type="evidence" value="ECO:0007669"/>
    <property type="project" value="UniProtKB-SubCell"/>
</dbReference>
<dbReference type="PANTHER" id="PTHR13169">
    <property type="entry name" value="UBIQUITIN-LIKE PROTEIN 3 HCG-1 PROTEIN"/>
    <property type="match status" value="1"/>
</dbReference>
<reference evidence="12" key="1">
    <citation type="submission" date="2025-08" db="UniProtKB">
        <authorList>
            <consortium name="Ensembl"/>
        </authorList>
    </citation>
    <scope>IDENTIFICATION</scope>
</reference>
<keyword evidence="5" id="KW-0564">Palmitate</keyword>
<dbReference type="InterPro" id="IPR040015">
    <property type="entry name" value="UBL3-like"/>
</dbReference>
<dbReference type="InterPro" id="IPR000626">
    <property type="entry name" value="Ubiquitin-like_dom"/>
</dbReference>